<dbReference type="PROSITE" id="PS00018">
    <property type="entry name" value="EF_HAND_1"/>
    <property type="match status" value="1"/>
</dbReference>
<evidence type="ECO:0000313" key="2">
    <source>
        <dbReference type="EMBL" id="PPK76282.1"/>
    </source>
</evidence>
<dbReference type="InterPro" id="IPR012902">
    <property type="entry name" value="N_methyl_site"/>
</dbReference>
<reference evidence="2 3" key="1">
    <citation type="submission" date="2018-02" db="EMBL/GenBank/DDBJ databases">
        <title>Subsurface microbial communities from deep shales in Ohio and West Virginia, USA.</title>
        <authorList>
            <person name="Wrighton K."/>
        </authorList>
    </citation>
    <scope>NUCLEOTIDE SEQUENCE [LARGE SCALE GENOMIC DNA]</scope>
    <source>
        <strain evidence="2 3">OWC-DMM</strain>
    </source>
</reference>
<dbReference type="RefSeq" id="WP_104428751.1">
    <property type="nucleotide sequence ID" value="NZ_PTIZ01000004.1"/>
</dbReference>
<dbReference type="Proteomes" id="UP000240010">
    <property type="component" value="Unassembled WGS sequence"/>
</dbReference>
<name>A0A2S6HFP1_9GAMM</name>
<dbReference type="Pfam" id="PF07963">
    <property type="entry name" value="N_methyl"/>
    <property type="match status" value="1"/>
</dbReference>
<dbReference type="InterPro" id="IPR018247">
    <property type="entry name" value="EF_Hand_1_Ca_BS"/>
</dbReference>
<dbReference type="NCBIfam" id="TIGR02532">
    <property type="entry name" value="IV_pilin_GFxxxE"/>
    <property type="match status" value="1"/>
</dbReference>
<dbReference type="PROSITE" id="PS00409">
    <property type="entry name" value="PROKAR_NTER_METHYL"/>
    <property type="match status" value="1"/>
</dbReference>
<evidence type="ECO:0000256" key="1">
    <source>
        <dbReference type="SAM" id="Phobius"/>
    </source>
</evidence>
<proteinExistence type="predicted"/>
<accession>A0A2S6HFP1</accession>
<keyword evidence="1" id="KW-0472">Membrane</keyword>
<keyword evidence="1" id="KW-1133">Transmembrane helix</keyword>
<gene>
    <name evidence="2" type="ORF">B0F87_104375</name>
</gene>
<organism evidence="2 3">
    <name type="scientific">Methylobacter tundripaludum</name>
    <dbReference type="NCBI Taxonomy" id="173365"/>
    <lineage>
        <taxon>Bacteria</taxon>
        <taxon>Pseudomonadati</taxon>
        <taxon>Pseudomonadota</taxon>
        <taxon>Gammaproteobacteria</taxon>
        <taxon>Methylococcales</taxon>
        <taxon>Methylococcaceae</taxon>
        <taxon>Methylobacter</taxon>
    </lineage>
</organism>
<dbReference type="AlphaFoldDB" id="A0A2S6HFP1"/>
<keyword evidence="1" id="KW-0812">Transmembrane</keyword>
<evidence type="ECO:0000313" key="3">
    <source>
        <dbReference type="Proteomes" id="UP000240010"/>
    </source>
</evidence>
<comment type="caution">
    <text evidence="2">The sequence shown here is derived from an EMBL/GenBank/DDBJ whole genome shotgun (WGS) entry which is preliminary data.</text>
</comment>
<sequence length="247" mass="26444">MKKQTGFTLIEMMIALVLGLIVLGATINIYIATVGSSSNLIKSARLNHDLESVMTLMLNDIKRAGYWSGATVAADSRTNPFTAATTNIQIPANTCVLYSYDADGDGIVDSNEYYGFQFTNNSIQMRKTGTTTATCTDGTWEEFIDGNQLTITSLQFSFVPVAGVLPATSRCLNVTNSSTAANAPTPPATPQVICAANPPTFPIATGDNLAEKRLVNIQLTGRVTSDATVTKTLNGTVEVRNNRLYIN</sequence>
<protein>
    <submittedName>
        <fullName evidence="2">Type IV pilus assembly protein PilW</fullName>
    </submittedName>
</protein>
<dbReference type="EMBL" id="PTIZ01000004">
    <property type="protein sequence ID" value="PPK76282.1"/>
    <property type="molecule type" value="Genomic_DNA"/>
</dbReference>
<feature type="transmembrane region" description="Helical" evidence="1">
    <location>
        <begin position="12"/>
        <end position="32"/>
    </location>
</feature>